<reference evidence="2 3" key="1">
    <citation type="submission" date="2019-05" db="EMBL/GenBank/DDBJ databases">
        <title>Another draft genome of Portunus trituberculatus and its Hox gene families provides insights of decapod evolution.</title>
        <authorList>
            <person name="Jeong J.-H."/>
            <person name="Song I."/>
            <person name="Kim S."/>
            <person name="Choi T."/>
            <person name="Kim D."/>
            <person name="Ryu S."/>
            <person name="Kim W."/>
        </authorList>
    </citation>
    <scope>NUCLEOTIDE SEQUENCE [LARGE SCALE GENOMIC DNA]</scope>
    <source>
        <tissue evidence="2">Muscle</tissue>
    </source>
</reference>
<evidence type="ECO:0000313" key="2">
    <source>
        <dbReference type="EMBL" id="MPC22081.1"/>
    </source>
</evidence>
<keyword evidence="1" id="KW-1133">Transmembrane helix</keyword>
<dbReference type="Gene3D" id="1.20.1250.20">
    <property type="entry name" value="MFS general substrate transporter like domains"/>
    <property type="match status" value="1"/>
</dbReference>
<dbReference type="EMBL" id="VSRR010001050">
    <property type="protein sequence ID" value="MPC22081.1"/>
    <property type="molecule type" value="Genomic_DNA"/>
</dbReference>
<dbReference type="InterPro" id="IPR036259">
    <property type="entry name" value="MFS_trans_sf"/>
</dbReference>
<dbReference type="AlphaFoldDB" id="A0A5B7DKE2"/>
<dbReference type="SUPFAM" id="SSF103473">
    <property type="entry name" value="MFS general substrate transporter"/>
    <property type="match status" value="1"/>
</dbReference>
<accession>A0A5B7DKE2</accession>
<sequence>MFLSLSGKMAITACMHLVWVFTGELFSTKHRMRIIGEASMVARVGSIMVPYINDLLGRVYPWAPGVMLSVAVTISSSLVWILPETANRKLTQNENEVIEPKTRSHTNENGSVIEEPII</sequence>
<keyword evidence="1" id="KW-0472">Membrane</keyword>
<keyword evidence="1" id="KW-0812">Transmembrane</keyword>
<evidence type="ECO:0000256" key="1">
    <source>
        <dbReference type="SAM" id="Phobius"/>
    </source>
</evidence>
<comment type="caution">
    <text evidence="2">The sequence shown here is derived from an EMBL/GenBank/DDBJ whole genome shotgun (WGS) entry which is preliminary data.</text>
</comment>
<dbReference type="Proteomes" id="UP000324222">
    <property type="component" value="Unassembled WGS sequence"/>
</dbReference>
<protein>
    <submittedName>
        <fullName evidence="2">Solute carrier family 22 member 6-A</fullName>
    </submittedName>
</protein>
<name>A0A5B7DKE2_PORTR</name>
<evidence type="ECO:0000313" key="3">
    <source>
        <dbReference type="Proteomes" id="UP000324222"/>
    </source>
</evidence>
<proteinExistence type="predicted"/>
<feature type="transmembrane region" description="Helical" evidence="1">
    <location>
        <begin position="59"/>
        <end position="82"/>
    </location>
</feature>
<gene>
    <name evidence="2" type="ORF">E2C01_015087</name>
</gene>
<organism evidence="2 3">
    <name type="scientific">Portunus trituberculatus</name>
    <name type="common">Swimming crab</name>
    <name type="synonym">Neptunus trituberculatus</name>
    <dbReference type="NCBI Taxonomy" id="210409"/>
    <lineage>
        <taxon>Eukaryota</taxon>
        <taxon>Metazoa</taxon>
        <taxon>Ecdysozoa</taxon>
        <taxon>Arthropoda</taxon>
        <taxon>Crustacea</taxon>
        <taxon>Multicrustacea</taxon>
        <taxon>Malacostraca</taxon>
        <taxon>Eumalacostraca</taxon>
        <taxon>Eucarida</taxon>
        <taxon>Decapoda</taxon>
        <taxon>Pleocyemata</taxon>
        <taxon>Brachyura</taxon>
        <taxon>Eubrachyura</taxon>
        <taxon>Portunoidea</taxon>
        <taxon>Portunidae</taxon>
        <taxon>Portuninae</taxon>
        <taxon>Portunus</taxon>
    </lineage>
</organism>
<keyword evidence="3" id="KW-1185">Reference proteome</keyword>
<dbReference type="OrthoDB" id="2544694at2759"/>